<protein>
    <submittedName>
        <fullName evidence="1">Uncharacterized protein</fullName>
    </submittedName>
</protein>
<keyword evidence="2" id="KW-1185">Reference proteome</keyword>
<dbReference type="AlphaFoldDB" id="A0A8X6YMP1"/>
<evidence type="ECO:0000313" key="2">
    <source>
        <dbReference type="Proteomes" id="UP000886998"/>
    </source>
</evidence>
<accession>A0A8X6YMP1</accession>
<dbReference type="Proteomes" id="UP000886998">
    <property type="component" value="Unassembled WGS sequence"/>
</dbReference>
<organism evidence="1 2">
    <name type="scientific">Trichonephila inaurata madagascariensis</name>
    <dbReference type="NCBI Taxonomy" id="2747483"/>
    <lineage>
        <taxon>Eukaryota</taxon>
        <taxon>Metazoa</taxon>
        <taxon>Ecdysozoa</taxon>
        <taxon>Arthropoda</taxon>
        <taxon>Chelicerata</taxon>
        <taxon>Arachnida</taxon>
        <taxon>Araneae</taxon>
        <taxon>Araneomorphae</taxon>
        <taxon>Entelegynae</taxon>
        <taxon>Araneoidea</taxon>
        <taxon>Nephilidae</taxon>
        <taxon>Trichonephila</taxon>
        <taxon>Trichonephila inaurata</taxon>
    </lineage>
</organism>
<reference evidence="1" key="1">
    <citation type="submission" date="2020-08" db="EMBL/GenBank/DDBJ databases">
        <title>Multicomponent nature underlies the extraordinary mechanical properties of spider dragline silk.</title>
        <authorList>
            <person name="Kono N."/>
            <person name="Nakamura H."/>
            <person name="Mori M."/>
            <person name="Yoshida Y."/>
            <person name="Ohtoshi R."/>
            <person name="Malay A.D."/>
            <person name="Moran D.A.P."/>
            <person name="Tomita M."/>
            <person name="Numata K."/>
            <person name="Arakawa K."/>
        </authorList>
    </citation>
    <scope>NUCLEOTIDE SEQUENCE</scope>
</reference>
<name>A0A8X6YMP1_9ARAC</name>
<gene>
    <name evidence="1" type="ORF">TNIN_64541</name>
</gene>
<comment type="caution">
    <text evidence="1">The sequence shown here is derived from an EMBL/GenBank/DDBJ whole genome shotgun (WGS) entry which is preliminary data.</text>
</comment>
<sequence length="115" mass="13624">MNPREGGNFSRTWGWGSPRVKGAINLPEIRRLYADKLREGDETRPRYLLSRFFVEEGCDRFSQSGWKILIKNRQRVLKGERKRDVFQCSGTWKKYSEWASMSITWDLSVFATSRR</sequence>
<dbReference type="EMBL" id="BMAV01019409">
    <property type="protein sequence ID" value="GFY72389.1"/>
    <property type="molecule type" value="Genomic_DNA"/>
</dbReference>
<proteinExistence type="predicted"/>
<evidence type="ECO:0000313" key="1">
    <source>
        <dbReference type="EMBL" id="GFY72389.1"/>
    </source>
</evidence>